<evidence type="ECO:0000259" key="4">
    <source>
        <dbReference type="SMART" id="SM01361"/>
    </source>
</evidence>
<name>A0A6J8DDC6_MYTCO</name>
<dbReference type="Pfam" id="PF07677">
    <property type="entry name" value="A2M_recep"/>
    <property type="match status" value="1"/>
</dbReference>
<dbReference type="InterPro" id="IPR009048">
    <property type="entry name" value="A-macroglobulin_rcpt-bd"/>
</dbReference>
<dbReference type="SMART" id="SM01361">
    <property type="entry name" value="A2M_recep"/>
    <property type="match status" value="1"/>
</dbReference>
<gene>
    <name evidence="5" type="ORF">MCOR_39333</name>
</gene>
<dbReference type="InterPro" id="IPR013783">
    <property type="entry name" value="Ig-like_fold"/>
</dbReference>
<evidence type="ECO:0000256" key="1">
    <source>
        <dbReference type="ARBA" id="ARBA00022729"/>
    </source>
</evidence>
<dbReference type="Gene3D" id="2.60.40.690">
    <property type="entry name" value="Alpha-macroglobulin, receptor-binding domain"/>
    <property type="match status" value="1"/>
</dbReference>
<dbReference type="SUPFAM" id="SSF48239">
    <property type="entry name" value="Terpenoid cyclases/Protein prenyltransferases"/>
    <property type="match status" value="1"/>
</dbReference>
<dbReference type="InterPro" id="IPR011625">
    <property type="entry name" value="A2M_N_BRD"/>
</dbReference>
<evidence type="ECO:0000256" key="2">
    <source>
        <dbReference type="ARBA" id="ARBA00022966"/>
    </source>
</evidence>
<dbReference type="OrthoDB" id="9998011at2759"/>
<protein>
    <submittedName>
        <fullName evidence="5">CD109</fullName>
    </submittedName>
</protein>
<dbReference type="SUPFAM" id="SSF49410">
    <property type="entry name" value="Alpha-macroglobulin receptor domain"/>
    <property type="match status" value="1"/>
</dbReference>
<dbReference type="InterPro" id="IPR036595">
    <property type="entry name" value="A-macroglobulin_rcpt-bd_sf"/>
</dbReference>
<organism evidence="5 6">
    <name type="scientific">Mytilus coruscus</name>
    <name type="common">Sea mussel</name>
    <dbReference type="NCBI Taxonomy" id="42192"/>
    <lineage>
        <taxon>Eukaryota</taxon>
        <taxon>Metazoa</taxon>
        <taxon>Spiralia</taxon>
        <taxon>Lophotrochozoa</taxon>
        <taxon>Mollusca</taxon>
        <taxon>Bivalvia</taxon>
        <taxon>Autobranchia</taxon>
        <taxon>Pteriomorphia</taxon>
        <taxon>Mytilida</taxon>
        <taxon>Mytiloidea</taxon>
        <taxon>Mytilidae</taxon>
        <taxon>Mytilinae</taxon>
        <taxon>Mytilus</taxon>
    </lineage>
</organism>
<dbReference type="Proteomes" id="UP000507470">
    <property type="component" value="Unassembled WGS sequence"/>
</dbReference>
<feature type="domain" description="Alpha-2-macroglobulin bait region" evidence="3">
    <location>
        <begin position="718"/>
        <end position="852"/>
    </location>
</feature>
<dbReference type="InterPro" id="IPR050473">
    <property type="entry name" value="A2M/Complement_sys"/>
</dbReference>
<dbReference type="InterPro" id="IPR011626">
    <property type="entry name" value="Alpha-macroglobulin_TED"/>
</dbReference>
<evidence type="ECO:0000313" key="5">
    <source>
        <dbReference type="EMBL" id="CAC5405667.1"/>
    </source>
</evidence>
<dbReference type="InterPro" id="IPR047565">
    <property type="entry name" value="Alpha-macroglob_thiol-ester_cl"/>
</dbReference>
<dbReference type="Gene3D" id="1.50.10.20">
    <property type="match status" value="1"/>
</dbReference>
<evidence type="ECO:0000313" key="6">
    <source>
        <dbReference type="Proteomes" id="UP000507470"/>
    </source>
</evidence>
<proteinExistence type="predicted"/>
<accession>A0A6J8DDC6</accession>
<dbReference type="AlphaFoldDB" id="A0A6J8DDC6"/>
<dbReference type="Pfam" id="PF07703">
    <property type="entry name" value="A2M_BRD"/>
    <property type="match status" value="1"/>
</dbReference>
<keyword evidence="6" id="KW-1185">Reference proteome</keyword>
<feature type="domain" description="Alpha-macroglobulin receptor-binding" evidence="4">
    <location>
        <begin position="497"/>
        <end position="587"/>
    </location>
</feature>
<evidence type="ECO:0000259" key="3">
    <source>
        <dbReference type="SMART" id="SM01359"/>
    </source>
</evidence>
<dbReference type="SMART" id="SM01419">
    <property type="entry name" value="Thiol-ester_cl"/>
    <property type="match status" value="1"/>
</dbReference>
<dbReference type="EMBL" id="CACVKT020007119">
    <property type="protein sequence ID" value="CAC5405667.1"/>
    <property type="molecule type" value="Genomic_DNA"/>
</dbReference>
<dbReference type="GO" id="GO:0005615">
    <property type="term" value="C:extracellular space"/>
    <property type="evidence" value="ECO:0007669"/>
    <property type="project" value="InterPro"/>
</dbReference>
<dbReference type="Gene3D" id="2.60.40.1930">
    <property type="match status" value="1"/>
</dbReference>
<keyword evidence="2" id="KW-0882">Thioester bond</keyword>
<sequence length="999" mass="113270">MDKEGAILNLYYQIVFVPKETVIPTKIGSTLLDASVRSTAAADAVQRPLLVKMSFIDLKPEGIRENYNIPVVIDLRRKTRFSTNVPITFPAFVIPDSEFIKISVIGDLIGTTLAGVEDLLRMSYGCGEQNLVRFVPNVFISVYLKVTNRLTNDIKDKVDRYLSAGYQRQLSYARFDGSFSAFGNSDRYGSTWLTAFVVKSFAQAALLTYIDPNVMQQAIRFLTTNQDKQTGEYKEKGVVYQKSMQTIKKTQDSIKHAVSFIVRILENRTLIAKNNQYELVIATYALTLVNAPISRTLLRQIERYSSREDGTKFWKLTDDAANMIQPYRHWIPPKVKVRALDIEITSYVLLIYNIRKDITNGVRVVKWLNKQKNPFGGFTSTQDTVIAIQAITGFAEKVFVEQFAVVTVKGNSWTGHTFTLDNTNSLVLHSVDAPRNIRQISIDCEGSGFLMLEVAVFFNVPEELRKPAFALNTTVLNDSVLGFRLKLCFSWLRGGNSTMGYMEIALPTGMEADMEYMDTTSTYGLFKKREASSDQLNLYFDWITTEEMCVEIDIDRISLVAKQKPVPARLSEYYKQIQANDICEMNKKHPVLLFLHISLKKGEATKKTIGPVRYRAVFFKGQIYVLDGTFRGQIYVLDGIFRGHIYVLDGKFSGQIYVFDGTFFSGQIYVLDGTFSEQINVFDGTLKVQNDIRRIENTQKNWEYLWNDPLGNRVKQYLKLQEEYGVVSGFLQLSPETHLGRWAIAMNQMVFSRGTIVQQGIFKMHLLSKKQTIRVTHEMTPSFKILVYYVRRYGEVFADAVTFSIKEIFRNKVTMKFDKKVVETGNPVILEVKADPGSLVNILAVAKSVLLLGMQMISQPTVYLRHCIHWLDKLACPPNKNDNRGVTEVLKELQRLTYKIASLKDWDPIGSVVDSGVDSNTVFSNVISVATNIKEKRKKCPAWGKHAMLANVETILKAKCKKIHPISSTQSDLEEDDCWLNAITGHTSDNVIQAIGAES</sequence>
<dbReference type="Gene3D" id="2.60.40.10">
    <property type="entry name" value="Immunoglobulins"/>
    <property type="match status" value="1"/>
</dbReference>
<dbReference type="InterPro" id="IPR008930">
    <property type="entry name" value="Terpenoid_cyclase/PrenylTrfase"/>
</dbReference>
<reference evidence="5 6" key="1">
    <citation type="submission" date="2020-06" db="EMBL/GenBank/DDBJ databases">
        <authorList>
            <person name="Li R."/>
            <person name="Bekaert M."/>
        </authorList>
    </citation>
    <scope>NUCLEOTIDE SEQUENCE [LARGE SCALE GENOMIC DNA]</scope>
    <source>
        <strain evidence="6">wild</strain>
    </source>
</reference>
<dbReference type="Pfam" id="PF07678">
    <property type="entry name" value="TED_complement"/>
    <property type="match status" value="1"/>
</dbReference>
<dbReference type="SMART" id="SM01359">
    <property type="entry name" value="A2M_N_2"/>
    <property type="match status" value="1"/>
</dbReference>
<dbReference type="Gene3D" id="2.60.120.1540">
    <property type="match status" value="1"/>
</dbReference>
<dbReference type="PANTHER" id="PTHR11412:SF136">
    <property type="entry name" value="CD109 ANTIGEN"/>
    <property type="match status" value="1"/>
</dbReference>
<dbReference type="PANTHER" id="PTHR11412">
    <property type="entry name" value="MACROGLOBULIN / COMPLEMENT"/>
    <property type="match status" value="1"/>
</dbReference>
<keyword evidence="1" id="KW-0732">Signal</keyword>